<dbReference type="Proteomes" id="UP000775213">
    <property type="component" value="Unassembled WGS sequence"/>
</dbReference>
<dbReference type="InterPro" id="IPR001611">
    <property type="entry name" value="Leu-rich_rpt"/>
</dbReference>
<keyword evidence="1" id="KW-0433">Leucine-rich repeat</keyword>
<evidence type="ECO:0000313" key="5">
    <source>
        <dbReference type="EMBL" id="KAH0459654.1"/>
    </source>
</evidence>
<keyword evidence="4" id="KW-0325">Glycoprotein</keyword>
<comment type="caution">
    <text evidence="5">The sequence shown here is derived from an EMBL/GenBank/DDBJ whole genome shotgun (WGS) entry which is preliminary data.</text>
</comment>
<accession>A0AAV7GV65</accession>
<dbReference type="Pfam" id="PF00560">
    <property type="entry name" value="LRR_1"/>
    <property type="match status" value="1"/>
</dbReference>
<keyword evidence="6" id="KW-1185">Reference proteome</keyword>
<sequence>MELLVTRLLAAMLNSNIGNLTELRFLSLPYNLFSGGIPVVAIGELRQLELLDLRGNNFSGRVPD</sequence>
<evidence type="ECO:0000256" key="1">
    <source>
        <dbReference type="ARBA" id="ARBA00022614"/>
    </source>
</evidence>
<gene>
    <name evidence="5" type="ORF">IEQ34_012468</name>
</gene>
<dbReference type="Gene3D" id="3.80.10.10">
    <property type="entry name" value="Ribonuclease Inhibitor"/>
    <property type="match status" value="1"/>
</dbReference>
<dbReference type="PANTHER" id="PTHR48056">
    <property type="entry name" value="LRR RECEPTOR-LIKE SERINE/THREONINE-PROTEIN KINASE-RELATED"/>
    <property type="match status" value="1"/>
</dbReference>
<name>A0AAV7GV65_DENCH</name>
<dbReference type="InterPro" id="IPR032675">
    <property type="entry name" value="LRR_dom_sf"/>
</dbReference>
<evidence type="ECO:0000256" key="3">
    <source>
        <dbReference type="ARBA" id="ARBA00023170"/>
    </source>
</evidence>
<dbReference type="AlphaFoldDB" id="A0AAV7GV65"/>
<evidence type="ECO:0000256" key="4">
    <source>
        <dbReference type="ARBA" id="ARBA00023180"/>
    </source>
</evidence>
<evidence type="ECO:0000313" key="6">
    <source>
        <dbReference type="Proteomes" id="UP000775213"/>
    </source>
</evidence>
<dbReference type="InterPro" id="IPR050647">
    <property type="entry name" value="Plant_LRR-RLKs"/>
</dbReference>
<reference evidence="5 6" key="1">
    <citation type="journal article" date="2021" name="Hortic Res">
        <title>Chromosome-scale assembly of the Dendrobium chrysotoxum genome enhances the understanding of orchid evolution.</title>
        <authorList>
            <person name="Zhang Y."/>
            <person name="Zhang G.Q."/>
            <person name="Zhang D."/>
            <person name="Liu X.D."/>
            <person name="Xu X.Y."/>
            <person name="Sun W.H."/>
            <person name="Yu X."/>
            <person name="Zhu X."/>
            <person name="Wang Z.W."/>
            <person name="Zhao X."/>
            <person name="Zhong W.Y."/>
            <person name="Chen H."/>
            <person name="Yin W.L."/>
            <person name="Huang T."/>
            <person name="Niu S.C."/>
            <person name="Liu Z.J."/>
        </authorList>
    </citation>
    <scope>NUCLEOTIDE SEQUENCE [LARGE SCALE GENOMIC DNA]</scope>
    <source>
        <strain evidence="5">Lindl</strain>
    </source>
</reference>
<keyword evidence="3" id="KW-0675">Receptor</keyword>
<dbReference type="EMBL" id="JAGFBR010000011">
    <property type="protein sequence ID" value="KAH0459654.1"/>
    <property type="molecule type" value="Genomic_DNA"/>
</dbReference>
<dbReference type="SUPFAM" id="SSF52058">
    <property type="entry name" value="L domain-like"/>
    <property type="match status" value="1"/>
</dbReference>
<evidence type="ECO:0000256" key="2">
    <source>
        <dbReference type="ARBA" id="ARBA00022737"/>
    </source>
</evidence>
<keyword evidence="2" id="KW-0677">Repeat</keyword>
<protein>
    <submittedName>
        <fullName evidence="5">Uncharacterized protein</fullName>
    </submittedName>
</protein>
<proteinExistence type="predicted"/>
<organism evidence="5 6">
    <name type="scientific">Dendrobium chrysotoxum</name>
    <name type="common">Orchid</name>
    <dbReference type="NCBI Taxonomy" id="161865"/>
    <lineage>
        <taxon>Eukaryota</taxon>
        <taxon>Viridiplantae</taxon>
        <taxon>Streptophyta</taxon>
        <taxon>Embryophyta</taxon>
        <taxon>Tracheophyta</taxon>
        <taxon>Spermatophyta</taxon>
        <taxon>Magnoliopsida</taxon>
        <taxon>Liliopsida</taxon>
        <taxon>Asparagales</taxon>
        <taxon>Orchidaceae</taxon>
        <taxon>Epidendroideae</taxon>
        <taxon>Malaxideae</taxon>
        <taxon>Dendrobiinae</taxon>
        <taxon>Dendrobium</taxon>
    </lineage>
</organism>